<keyword evidence="9" id="KW-1185">Reference proteome</keyword>
<feature type="region of interest" description="Disordered" evidence="5">
    <location>
        <begin position="1"/>
        <end position="84"/>
    </location>
</feature>
<feature type="domain" description="ESF1 RRM" evidence="7">
    <location>
        <begin position="96"/>
        <end position="238"/>
    </location>
</feature>
<dbReference type="Pfam" id="PF08159">
    <property type="entry name" value="NUC153"/>
    <property type="match status" value="1"/>
</dbReference>
<feature type="compositionally biased region" description="Low complexity" evidence="5">
    <location>
        <begin position="51"/>
        <end position="60"/>
    </location>
</feature>
<sequence>MDKDDRFVPTARFKRAPKDVKPRSDERFARLFESEREKPKGTHKIDPFGRPIGDAPIDDIISSDEESEEPIEAEASGSEEDAIQDTEEVEYGDVSNRLAVVGCDWDNISASDLFVLFETMHRSLTSKHTRCVTRAAIYLSDFGHERIEAEALHGPQLSLSGEVREEELDDSERHEALRKYQKDRSRYYYGIVEFETADQAMLLYDEMDGVEAYFAFAGLDLRFVPSDVTFERQPTSECREMPSNYEPPMASESAFRHSRVECKWDMPSMKRFKTLTKRFKEKDLDSVDFKDYLASDDEEVDVAEYKSLVPKKEERTAPIKSEDGKVSAKVGNYTISFGTDHEIPNVEEPVLVSESRGKEDRMKKSVRRKAKHMPESDSADVDDVRDFDARLSKEQQPGFEGNFDDSRFKRVLKDPDFAIDTRHPKYRVSDCVAFSARVAEYRLQHKTSEKEGTVKVITAMINLDVDLLRRCLLAGSGGEAIGALLRGTKVEELVLHLSHMNDDCFCGDDEDDISTVSIVDDRYVGTLLVRVLYVVLDKCRLEALFKNPQVLDLLSQRVVTGSLPVRRLFARKCRLYFQQYGGSDERLEKVLWELLFDSDYIVFESCSQAICAVAQQRDVLTTDRINTLVAKLHSADDPYCVLPVRLFEFCVSLGRCSPVAFRSLLDAGVYRALFGLYMSSDFLVKLNCLEILASSPEVLMQLQESGHIPQEFVDHALSVFASVSSGSSDDEFLVPFLFRICVSLLKSGCLSSSERASFSGFVCHVIMSTSVHKADASFCTSLVCFGTLYLLGFMPEEVCHRLDEIVSSTTQEDVLSAILDSLMCITEGDITDGQVGFLVTISGSVVKALARFAMSEVREQAYVYLLKALRFDAILLLLLNEDSSSHVLSSQENLYATTVAKKNLVREVLRRVEAVYCDSAAALSEERLKALKRYTTQG</sequence>
<evidence type="ECO:0000256" key="1">
    <source>
        <dbReference type="ARBA" id="ARBA00004604"/>
    </source>
</evidence>
<accession>A0AAD9G6J6</accession>
<feature type="region of interest" description="Disordered" evidence="5">
    <location>
        <begin position="353"/>
        <end position="381"/>
    </location>
</feature>
<protein>
    <recommendedName>
        <fullName evidence="10">NUC153 domain-containing protein</fullName>
    </recommendedName>
</protein>
<evidence type="ECO:0000256" key="2">
    <source>
        <dbReference type="ARBA" id="ARBA00009087"/>
    </source>
</evidence>
<proteinExistence type="inferred from homology"/>
<evidence type="ECO:0008006" key="10">
    <source>
        <dbReference type="Google" id="ProtNLM"/>
    </source>
</evidence>
<dbReference type="GO" id="GO:0006364">
    <property type="term" value="P:rRNA processing"/>
    <property type="evidence" value="ECO:0007669"/>
    <property type="project" value="InterPro"/>
</dbReference>
<evidence type="ECO:0000313" key="8">
    <source>
        <dbReference type="EMBL" id="KAK1932761.1"/>
    </source>
</evidence>
<feature type="domain" description="NUC153" evidence="6">
    <location>
        <begin position="405"/>
        <end position="427"/>
    </location>
</feature>
<dbReference type="InterPro" id="IPR012580">
    <property type="entry name" value="NUC153"/>
</dbReference>
<comment type="similarity">
    <text evidence="2">Belongs to the ESF1 family.</text>
</comment>
<dbReference type="GO" id="GO:0003723">
    <property type="term" value="F:RNA binding"/>
    <property type="evidence" value="ECO:0007669"/>
    <property type="project" value="TreeGrafter"/>
</dbReference>
<evidence type="ECO:0000259" key="7">
    <source>
        <dbReference type="Pfam" id="PF25121"/>
    </source>
</evidence>
<evidence type="ECO:0000256" key="3">
    <source>
        <dbReference type="ARBA" id="ARBA00023054"/>
    </source>
</evidence>
<keyword evidence="3" id="KW-0175">Coiled coil</keyword>
<organism evidence="8 9">
    <name type="scientific">Babesia divergens</name>
    <dbReference type="NCBI Taxonomy" id="32595"/>
    <lineage>
        <taxon>Eukaryota</taxon>
        <taxon>Sar</taxon>
        <taxon>Alveolata</taxon>
        <taxon>Apicomplexa</taxon>
        <taxon>Aconoidasida</taxon>
        <taxon>Piroplasmida</taxon>
        <taxon>Babesiidae</taxon>
        <taxon>Babesia</taxon>
    </lineage>
</organism>
<evidence type="ECO:0000313" key="9">
    <source>
        <dbReference type="Proteomes" id="UP001195914"/>
    </source>
</evidence>
<dbReference type="PANTHER" id="PTHR12202">
    <property type="entry name" value="ESF1 HOMOLOG"/>
    <property type="match status" value="1"/>
</dbReference>
<evidence type="ECO:0000259" key="6">
    <source>
        <dbReference type="Pfam" id="PF08159"/>
    </source>
</evidence>
<feature type="compositionally biased region" description="Acidic residues" evidence="5">
    <location>
        <begin position="61"/>
        <end position="84"/>
    </location>
</feature>
<dbReference type="EMBL" id="JAHBMH010000073">
    <property type="protein sequence ID" value="KAK1932761.1"/>
    <property type="molecule type" value="Genomic_DNA"/>
</dbReference>
<name>A0AAD9G6J6_BABDI</name>
<keyword evidence="4" id="KW-0539">Nucleus</keyword>
<comment type="subcellular location">
    <subcellularLocation>
        <location evidence="1">Nucleus</location>
        <location evidence="1">Nucleolus</location>
    </subcellularLocation>
</comment>
<evidence type="ECO:0000256" key="4">
    <source>
        <dbReference type="ARBA" id="ARBA00023242"/>
    </source>
</evidence>
<dbReference type="InterPro" id="IPR056750">
    <property type="entry name" value="RRM_ESF1"/>
</dbReference>
<dbReference type="SUPFAM" id="SSF48371">
    <property type="entry name" value="ARM repeat"/>
    <property type="match status" value="1"/>
</dbReference>
<dbReference type="InterPro" id="IPR016024">
    <property type="entry name" value="ARM-type_fold"/>
</dbReference>
<reference evidence="8" key="1">
    <citation type="journal article" date="2014" name="Nucleic Acids Res.">
        <title>The evolutionary dynamics of variant antigen genes in Babesia reveal a history of genomic innovation underlying host-parasite interaction.</title>
        <authorList>
            <person name="Jackson A.P."/>
            <person name="Otto T.D."/>
            <person name="Darby A."/>
            <person name="Ramaprasad A."/>
            <person name="Xia D."/>
            <person name="Echaide I.E."/>
            <person name="Farber M."/>
            <person name="Gahlot S."/>
            <person name="Gamble J."/>
            <person name="Gupta D."/>
            <person name="Gupta Y."/>
            <person name="Jackson L."/>
            <person name="Malandrin L."/>
            <person name="Malas T.B."/>
            <person name="Moussa E."/>
            <person name="Nair M."/>
            <person name="Reid A.J."/>
            <person name="Sanders M."/>
            <person name="Sharma J."/>
            <person name="Tracey A."/>
            <person name="Quail M.A."/>
            <person name="Weir W."/>
            <person name="Wastling J.M."/>
            <person name="Hall N."/>
            <person name="Willadsen P."/>
            <person name="Lingelbach K."/>
            <person name="Shiels B."/>
            <person name="Tait A."/>
            <person name="Berriman M."/>
            <person name="Allred D.R."/>
            <person name="Pain A."/>
        </authorList>
    </citation>
    <scope>NUCLEOTIDE SEQUENCE</scope>
    <source>
        <strain evidence="8">1802A</strain>
    </source>
</reference>
<comment type="caution">
    <text evidence="8">The sequence shown here is derived from an EMBL/GenBank/DDBJ whole genome shotgun (WGS) entry which is preliminary data.</text>
</comment>
<dbReference type="PANTHER" id="PTHR12202:SF0">
    <property type="entry name" value="ESF1 HOMOLOG"/>
    <property type="match status" value="1"/>
</dbReference>
<dbReference type="AlphaFoldDB" id="A0AAD9G6J6"/>
<feature type="compositionally biased region" description="Basic and acidic residues" evidence="5">
    <location>
        <begin position="16"/>
        <end position="47"/>
    </location>
</feature>
<gene>
    <name evidence="8" type="ORF">X943_000673</name>
</gene>
<dbReference type="InterPro" id="IPR039754">
    <property type="entry name" value="Esf1"/>
</dbReference>
<dbReference type="Pfam" id="PF25121">
    <property type="entry name" value="RRM_ESF1"/>
    <property type="match status" value="1"/>
</dbReference>
<evidence type="ECO:0000256" key="5">
    <source>
        <dbReference type="SAM" id="MobiDB-lite"/>
    </source>
</evidence>
<reference evidence="8" key="2">
    <citation type="submission" date="2021-05" db="EMBL/GenBank/DDBJ databases">
        <authorList>
            <person name="Pain A."/>
        </authorList>
    </citation>
    <scope>NUCLEOTIDE SEQUENCE</scope>
    <source>
        <strain evidence="8">1802A</strain>
    </source>
</reference>
<dbReference type="GO" id="GO:0005730">
    <property type="term" value="C:nucleolus"/>
    <property type="evidence" value="ECO:0007669"/>
    <property type="project" value="UniProtKB-SubCell"/>
</dbReference>
<dbReference type="Proteomes" id="UP001195914">
    <property type="component" value="Unassembled WGS sequence"/>
</dbReference>